<gene>
    <name evidence="1" type="ORF">MENTE1834_LOCUS18646</name>
</gene>
<organism evidence="1 2">
    <name type="scientific">Meloidogyne enterolobii</name>
    <name type="common">Root-knot nematode worm</name>
    <name type="synonym">Meloidogyne mayaguensis</name>
    <dbReference type="NCBI Taxonomy" id="390850"/>
    <lineage>
        <taxon>Eukaryota</taxon>
        <taxon>Metazoa</taxon>
        <taxon>Ecdysozoa</taxon>
        <taxon>Nematoda</taxon>
        <taxon>Chromadorea</taxon>
        <taxon>Rhabditida</taxon>
        <taxon>Tylenchina</taxon>
        <taxon>Tylenchomorpha</taxon>
        <taxon>Tylenchoidea</taxon>
        <taxon>Meloidogynidae</taxon>
        <taxon>Meloidogyninae</taxon>
        <taxon>Meloidogyne</taxon>
    </lineage>
</organism>
<proteinExistence type="predicted"/>
<dbReference type="Proteomes" id="UP001497535">
    <property type="component" value="Unassembled WGS sequence"/>
</dbReference>
<protein>
    <submittedName>
        <fullName evidence="1">Uncharacterized protein</fullName>
    </submittedName>
</protein>
<evidence type="ECO:0000313" key="1">
    <source>
        <dbReference type="EMBL" id="CAK5070464.1"/>
    </source>
</evidence>
<name>A0ACB0YZC6_MELEN</name>
<comment type="caution">
    <text evidence="1">The sequence shown here is derived from an EMBL/GenBank/DDBJ whole genome shotgun (WGS) entry which is preliminary data.</text>
</comment>
<accession>A0ACB0YZC6</accession>
<evidence type="ECO:0000313" key="2">
    <source>
        <dbReference type="Proteomes" id="UP001497535"/>
    </source>
</evidence>
<dbReference type="EMBL" id="CAVMJV010000021">
    <property type="protein sequence ID" value="CAK5070464.1"/>
    <property type="molecule type" value="Genomic_DNA"/>
</dbReference>
<sequence length="129" mass="14274">MLFFFVLLVNLSTGGFSTSNFFSNDGHQQQHNSYNNHQQQNNIHSTNTPFGIVRGVKVRPSGMPKADVSLSPVVQYLGIPYGSAPVGNHRFKMPISAPKWIHQPKDAFKSPPSCIQSGLPLLSESEFVF</sequence>
<keyword evidence="2" id="KW-1185">Reference proteome</keyword>
<reference evidence="1" key="1">
    <citation type="submission" date="2023-11" db="EMBL/GenBank/DDBJ databases">
        <authorList>
            <person name="Poullet M."/>
        </authorList>
    </citation>
    <scope>NUCLEOTIDE SEQUENCE</scope>
    <source>
        <strain evidence="1">E1834</strain>
    </source>
</reference>